<reference evidence="9" key="1">
    <citation type="journal article" date="2019" name="Int. J. Syst. Evol. Microbiol.">
        <title>The Global Catalogue of Microorganisms (GCM) 10K type strain sequencing project: providing services to taxonomists for standard genome sequencing and annotation.</title>
        <authorList>
            <consortium name="The Broad Institute Genomics Platform"/>
            <consortium name="The Broad Institute Genome Sequencing Center for Infectious Disease"/>
            <person name="Wu L."/>
            <person name="Ma J."/>
        </authorList>
    </citation>
    <scope>NUCLEOTIDE SEQUENCE [LARGE SCALE GENOMIC DNA]</scope>
    <source>
        <strain evidence="9">JCM 16117</strain>
    </source>
</reference>
<feature type="transmembrane region" description="Helical" evidence="6">
    <location>
        <begin position="56"/>
        <end position="75"/>
    </location>
</feature>
<dbReference type="SUPFAM" id="SSF103473">
    <property type="entry name" value="MFS general substrate transporter"/>
    <property type="match status" value="2"/>
</dbReference>
<dbReference type="RefSeq" id="WP_259480875.1">
    <property type="nucleotide sequence ID" value="NZ_BAAAQY010000012.1"/>
</dbReference>
<evidence type="ECO:0000256" key="2">
    <source>
        <dbReference type="ARBA" id="ARBA00022448"/>
    </source>
</evidence>
<evidence type="ECO:0000256" key="5">
    <source>
        <dbReference type="ARBA" id="ARBA00023136"/>
    </source>
</evidence>
<dbReference type="PANTHER" id="PTHR42718:SF9">
    <property type="entry name" value="MAJOR FACILITATOR SUPERFAMILY MULTIDRUG TRANSPORTER MFSC"/>
    <property type="match status" value="1"/>
</dbReference>
<gene>
    <name evidence="8" type="ORF">GCM10009851_35460</name>
</gene>
<keyword evidence="3 6" id="KW-0812">Transmembrane</keyword>
<dbReference type="InterPro" id="IPR020846">
    <property type="entry name" value="MFS_dom"/>
</dbReference>
<keyword evidence="9" id="KW-1185">Reference proteome</keyword>
<keyword evidence="2" id="KW-0813">Transport</keyword>
<feature type="transmembrane region" description="Helical" evidence="6">
    <location>
        <begin position="87"/>
        <end position="106"/>
    </location>
</feature>
<feature type="transmembrane region" description="Helical" evidence="6">
    <location>
        <begin position="412"/>
        <end position="432"/>
    </location>
</feature>
<name>A0ABP5QXQ1_9MICO</name>
<organism evidence="8 9">
    <name type="scientific">Herbiconiux moechotypicola</name>
    <dbReference type="NCBI Taxonomy" id="637393"/>
    <lineage>
        <taxon>Bacteria</taxon>
        <taxon>Bacillati</taxon>
        <taxon>Actinomycetota</taxon>
        <taxon>Actinomycetes</taxon>
        <taxon>Micrococcales</taxon>
        <taxon>Microbacteriaceae</taxon>
        <taxon>Herbiconiux</taxon>
    </lineage>
</organism>
<evidence type="ECO:0000313" key="8">
    <source>
        <dbReference type="EMBL" id="GAA2246908.1"/>
    </source>
</evidence>
<dbReference type="CDD" id="cd17504">
    <property type="entry name" value="MFS_MMR_MDR_like"/>
    <property type="match status" value="1"/>
</dbReference>
<dbReference type="InterPro" id="IPR011701">
    <property type="entry name" value="MFS"/>
</dbReference>
<evidence type="ECO:0000256" key="6">
    <source>
        <dbReference type="SAM" id="Phobius"/>
    </source>
</evidence>
<feature type="transmembrane region" description="Helical" evidence="6">
    <location>
        <begin position="344"/>
        <end position="364"/>
    </location>
</feature>
<feature type="transmembrane region" description="Helical" evidence="6">
    <location>
        <begin position="230"/>
        <end position="251"/>
    </location>
</feature>
<feature type="transmembrane region" description="Helical" evidence="6">
    <location>
        <begin position="314"/>
        <end position="332"/>
    </location>
</feature>
<evidence type="ECO:0000259" key="7">
    <source>
        <dbReference type="PROSITE" id="PS50850"/>
    </source>
</evidence>
<evidence type="ECO:0000313" key="9">
    <source>
        <dbReference type="Proteomes" id="UP001500929"/>
    </source>
</evidence>
<dbReference type="InterPro" id="IPR036259">
    <property type="entry name" value="MFS_trans_sf"/>
</dbReference>
<dbReference type="Pfam" id="PF07690">
    <property type="entry name" value="MFS_1"/>
    <property type="match status" value="1"/>
</dbReference>
<comment type="subcellular location">
    <subcellularLocation>
        <location evidence="1">Cell membrane</location>
        <topology evidence="1">Multi-pass membrane protein</topology>
    </subcellularLocation>
</comment>
<sequence length="483" mass="48736">MNAGGTASFTSPYTRMRQNLVVAVLAFAGMGASFMQTILIPIQSQLPRLLGAEPSSTAWVITVTLLASAVAVPIAGKLGDMFGKRTVALVLLGVLVAGSLVCALSPGLVTLIVGRALQGMGMGVIPLGISLLRDVVDTRRLGTSIALVSATLGVGGAIGLPISALVTENGDWHLLFVLATAVSLVAFVLVFLVVPATGVRTGGRVDLLGAAGLAVGLVGLLLAVSQGNVWGWGSPATLGCLAGGVVVLLAWGWYELRTRNPLVDLRVSARPAVLTTNLASVAMGFALFSSSIAFPQLLELPVAVGGLGLDLLSASLLLMPSGLAMLAMSPVAGRIERAVGPKPLLVAGAAVITIAYLVCVFVPLQAWTILVVNVVIGIGIGLGYAAMPALIMGAVPRSETGAANGLNTLMRAFGTTVASAVVGAILAASAGADVTGAFGLVFVLGLVAAVICAVIALLIPKPGRVDEGELQVQEQQEDVTAGP</sequence>
<keyword evidence="4 6" id="KW-1133">Transmembrane helix</keyword>
<evidence type="ECO:0000256" key="3">
    <source>
        <dbReference type="ARBA" id="ARBA00022692"/>
    </source>
</evidence>
<dbReference type="Proteomes" id="UP001500929">
    <property type="component" value="Unassembled WGS sequence"/>
</dbReference>
<feature type="transmembrane region" description="Helical" evidence="6">
    <location>
        <begin position="205"/>
        <end position="224"/>
    </location>
</feature>
<feature type="transmembrane region" description="Helical" evidence="6">
    <location>
        <begin position="438"/>
        <end position="459"/>
    </location>
</feature>
<dbReference type="PROSITE" id="PS50850">
    <property type="entry name" value="MFS"/>
    <property type="match status" value="1"/>
</dbReference>
<feature type="transmembrane region" description="Helical" evidence="6">
    <location>
        <begin position="112"/>
        <end position="132"/>
    </location>
</feature>
<feature type="transmembrane region" description="Helical" evidence="6">
    <location>
        <begin position="172"/>
        <end position="193"/>
    </location>
</feature>
<accession>A0ABP5QXQ1</accession>
<keyword evidence="5 6" id="KW-0472">Membrane</keyword>
<evidence type="ECO:0000256" key="1">
    <source>
        <dbReference type="ARBA" id="ARBA00004651"/>
    </source>
</evidence>
<feature type="domain" description="Major facilitator superfamily (MFS) profile" evidence="7">
    <location>
        <begin position="21"/>
        <end position="464"/>
    </location>
</feature>
<comment type="caution">
    <text evidence="8">The sequence shown here is derived from an EMBL/GenBank/DDBJ whole genome shotgun (WGS) entry which is preliminary data.</text>
</comment>
<dbReference type="PANTHER" id="PTHR42718">
    <property type="entry name" value="MAJOR FACILITATOR SUPERFAMILY MULTIDRUG TRANSPORTER MFSC"/>
    <property type="match status" value="1"/>
</dbReference>
<feature type="transmembrane region" description="Helical" evidence="6">
    <location>
        <begin position="144"/>
        <end position="166"/>
    </location>
</feature>
<dbReference type="EMBL" id="BAAAQY010000012">
    <property type="protein sequence ID" value="GAA2246908.1"/>
    <property type="molecule type" value="Genomic_DNA"/>
</dbReference>
<feature type="transmembrane region" description="Helical" evidence="6">
    <location>
        <begin position="370"/>
        <end position="391"/>
    </location>
</feature>
<feature type="transmembrane region" description="Helical" evidence="6">
    <location>
        <begin position="272"/>
        <end position="294"/>
    </location>
</feature>
<feature type="transmembrane region" description="Helical" evidence="6">
    <location>
        <begin position="20"/>
        <end position="44"/>
    </location>
</feature>
<proteinExistence type="predicted"/>
<dbReference type="Gene3D" id="1.20.1250.20">
    <property type="entry name" value="MFS general substrate transporter like domains"/>
    <property type="match status" value="2"/>
</dbReference>
<protein>
    <submittedName>
        <fullName evidence="8">MFS transporter</fullName>
    </submittedName>
</protein>
<evidence type="ECO:0000256" key="4">
    <source>
        <dbReference type="ARBA" id="ARBA00022989"/>
    </source>
</evidence>